<proteinExistence type="predicted"/>
<dbReference type="InterPro" id="IPR012677">
    <property type="entry name" value="Nucleotide-bd_a/b_plait_sf"/>
</dbReference>
<dbReference type="Pfam" id="PF00076">
    <property type="entry name" value="RRM_1"/>
    <property type="match status" value="2"/>
</dbReference>
<dbReference type="SUPFAM" id="SSF54928">
    <property type="entry name" value="RNA-binding domain, RBD"/>
    <property type="match status" value="1"/>
</dbReference>
<feature type="domain" description="RRM" evidence="4">
    <location>
        <begin position="47"/>
        <end position="120"/>
    </location>
</feature>
<evidence type="ECO:0000256" key="3">
    <source>
        <dbReference type="SAM" id="MobiDB-lite"/>
    </source>
</evidence>
<evidence type="ECO:0000256" key="2">
    <source>
        <dbReference type="PROSITE-ProRule" id="PRU00176"/>
    </source>
</evidence>
<dbReference type="RefSeq" id="XP_048133623.1">
    <property type="nucleotide sequence ID" value="XM_048277666.1"/>
</dbReference>
<dbReference type="Gene3D" id="3.30.70.330">
    <property type="match status" value="2"/>
</dbReference>
<evidence type="ECO:0000313" key="6">
    <source>
        <dbReference type="RefSeq" id="XP_048133622.1"/>
    </source>
</evidence>
<feature type="region of interest" description="Disordered" evidence="3">
    <location>
        <begin position="1"/>
        <end position="39"/>
    </location>
</feature>
<dbReference type="GeneID" id="125314728"/>
<dbReference type="Proteomes" id="UP000827889">
    <property type="component" value="Chromosome 4"/>
</dbReference>
<evidence type="ECO:0000313" key="5">
    <source>
        <dbReference type="Proteomes" id="UP000827889"/>
    </source>
</evidence>
<name>A0ABM3HAK3_9MYRT</name>
<keyword evidence="5" id="KW-1185">Reference proteome</keyword>
<evidence type="ECO:0000259" key="4">
    <source>
        <dbReference type="PROSITE" id="PS50102"/>
    </source>
</evidence>
<evidence type="ECO:0000313" key="7">
    <source>
        <dbReference type="RefSeq" id="XP_048133623.1"/>
    </source>
</evidence>
<dbReference type="InterPro" id="IPR000504">
    <property type="entry name" value="RRM_dom"/>
</dbReference>
<dbReference type="InterPro" id="IPR035979">
    <property type="entry name" value="RBD_domain_sf"/>
</dbReference>
<sequence length="216" mass="24365">MEQLPKDSATDFPEGGASDGFGQHTDPNGVGTAKVAGGHTYGEKPSRILFVRNINSNDEHSDLRTIFEKYGEISTMDTSSKQKGFVTVSYYDIRHAFKAMHGLPNEDMRQGKLEVQYSYPKDDNEGTLVVSNIDARVSYDFLRQIFRTYGEVDEVWPVGRAPHKFIEFCDVRDAQAALRALNGCAIFDKLIKVEPSRRRGECPRTLWLKPLASRQN</sequence>
<accession>A0ABM3HAK3</accession>
<keyword evidence="1 2" id="KW-0694">RNA-binding</keyword>
<protein>
    <submittedName>
        <fullName evidence="6 7">Protein MEI2-like 5</fullName>
    </submittedName>
</protein>
<dbReference type="RefSeq" id="XP_048133622.1">
    <property type="nucleotide sequence ID" value="XM_048277665.1"/>
</dbReference>
<reference evidence="6 7" key="1">
    <citation type="submission" date="2025-05" db="UniProtKB">
        <authorList>
            <consortium name="RefSeq"/>
        </authorList>
    </citation>
    <scope>IDENTIFICATION</scope>
    <source>
        <tissue evidence="6 7">Leaf</tissue>
    </source>
</reference>
<organism evidence="5 6">
    <name type="scientific">Rhodamnia argentea</name>
    <dbReference type="NCBI Taxonomy" id="178133"/>
    <lineage>
        <taxon>Eukaryota</taxon>
        <taxon>Viridiplantae</taxon>
        <taxon>Streptophyta</taxon>
        <taxon>Embryophyta</taxon>
        <taxon>Tracheophyta</taxon>
        <taxon>Spermatophyta</taxon>
        <taxon>Magnoliopsida</taxon>
        <taxon>eudicotyledons</taxon>
        <taxon>Gunneridae</taxon>
        <taxon>Pentapetalae</taxon>
        <taxon>rosids</taxon>
        <taxon>malvids</taxon>
        <taxon>Myrtales</taxon>
        <taxon>Myrtaceae</taxon>
        <taxon>Myrtoideae</taxon>
        <taxon>Myrteae</taxon>
        <taxon>Australasian group</taxon>
        <taxon>Rhodamnia</taxon>
    </lineage>
</organism>
<dbReference type="PROSITE" id="PS50102">
    <property type="entry name" value="RRM"/>
    <property type="match status" value="2"/>
</dbReference>
<evidence type="ECO:0000256" key="1">
    <source>
        <dbReference type="ARBA" id="ARBA00022884"/>
    </source>
</evidence>
<gene>
    <name evidence="6 7" type="primary">LOC125314728</name>
</gene>
<feature type="domain" description="RRM" evidence="4">
    <location>
        <begin position="126"/>
        <end position="198"/>
    </location>
</feature>
<dbReference type="PANTHER" id="PTHR23189">
    <property type="entry name" value="RNA RECOGNITION MOTIF-CONTAINING"/>
    <property type="match status" value="1"/>
</dbReference>
<dbReference type="SMART" id="SM00360">
    <property type="entry name" value="RRM"/>
    <property type="match status" value="2"/>
</dbReference>